<keyword evidence="3 7" id="KW-0812">Transmembrane</keyword>
<gene>
    <name evidence="8" type="ORF">PECUL_23A008204</name>
</gene>
<keyword evidence="5 7" id="KW-0472">Membrane</keyword>
<feature type="transmembrane region" description="Helical" evidence="7">
    <location>
        <begin position="118"/>
        <end position="141"/>
    </location>
</feature>
<accession>A0AAD1TIY1</accession>
<comment type="subcellular location">
    <subcellularLocation>
        <location evidence="1">Cell projection</location>
        <location evidence="1">Cilium</location>
    </subcellularLocation>
    <subcellularLocation>
        <location evidence="2">Membrane</location>
        <topology evidence="2">Multi-pass membrane protein</topology>
    </subcellularLocation>
</comment>
<protein>
    <recommendedName>
        <fullName evidence="10">Transmembrane protein 80</fullName>
    </recommendedName>
</protein>
<evidence type="ECO:0000256" key="6">
    <source>
        <dbReference type="ARBA" id="ARBA00023273"/>
    </source>
</evidence>
<evidence type="ECO:0000313" key="9">
    <source>
        <dbReference type="Proteomes" id="UP001295444"/>
    </source>
</evidence>
<keyword evidence="6" id="KW-0966">Cell projection</keyword>
<evidence type="ECO:0008006" key="10">
    <source>
        <dbReference type="Google" id="ProtNLM"/>
    </source>
</evidence>
<evidence type="ECO:0000256" key="3">
    <source>
        <dbReference type="ARBA" id="ARBA00022692"/>
    </source>
</evidence>
<evidence type="ECO:0000313" key="8">
    <source>
        <dbReference type="EMBL" id="CAH2325344.1"/>
    </source>
</evidence>
<dbReference type="InterPro" id="IPR019184">
    <property type="entry name" value="Uncharacterised_TM-17"/>
</dbReference>
<feature type="transmembrane region" description="Helical" evidence="7">
    <location>
        <begin position="86"/>
        <end position="106"/>
    </location>
</feature>
<dbReference type="GO" id="GO:0035869">
    <property type="term" value="C:ciliary transition zone"/>
    <property type="evidence" value="ECO:0007669"/>
    <property type="project" value="TreeGrafter"/>
</dbReference>
<name>A0AAD1TIY1_PELCU</name>
<dbReference type="AlphaFoldDB" id="A0AAD1TIY1"/>
<feature type="transmembrane region" description="Helical" evidence="7">
    <location>
        <begin position="54"/>
        <end position="74"/>
    </location>
</feature>
<feature type="transmembrane region" description="Helical" evidence="7">
    <location>
        <begin position="20"/>
        <end position="42"/>
    </location>
</feature>
<keyword evidence="4 7" id="KW-1133">Transmembrane helix</keyword>
<dbReference type="GO" id="GO:0016020">
    <property type="term" value="C:membrane"/>
    <property type="evidence" value="ECO:0007669"/>
    <property type="project" value="UniProtKB-SubCell"/>
</dbReference>
<dbReference type="EMBL" id="OW240923">
    <property type="protein sequence ID" value="CAH2325344.1"/>
    <property type="molecule type" value="Genomic_DNA"/>
</dbReference>
<dbReference type="EMBL" id="OW240923">
    <property type="protein sequence ID" value="CAH2325343.1"/>
    <property type="molecule type" value="Genomic_DNA"/>
</dbReference>
<evidence type="ECO:0000256" key="1">
    <source>
        <dbReference type="ARBA" id="ARBA00004138"/>
    </source>
</evidence>
<dbReference type="GO" id="GO:1905515">
    <property type="term" value="P:non-motile cilium assembly"/>
    <property type="evidence" value="ECO:0007669"/>
    <property type="project" value="TreeGrafter"/>
</dbReference>
<dbReference type="Proteomes" id="UP001295444">
    <property type="component" value="Chromosome 12"/>
</dbReference>
<organism evidence="8 9">
    <name type="scientific">Pelobates cultripes</name>
    <name type="common">Western spadefoot toad</name>
    <dbReference type="NCBI Taxonomy" id="61616"/>
    <lineage>
        <taxon>Eukaryota</taxon>
        <taxon>Metazoa</taxon>
        <taxon>Chordata</taxon>
        <taxon>Craniata</taxon>
        <taxon>Vertebrata</taxon>
        <taxon>Euteleostomi</taxon>
        <taxon>Amphibia</taxon>
        <taxon>Batrachia</taxon>
        <taxon>Anura</taxon>
        <taxon>Pelobatoidea</taxon>
        <taxon>Pelobatidae</taxon>
        <taxon>Pelobates</taxon>
    </lineage>
</organism>
<dbReference type="PANTHER" id="PTHR13531:SF8">
    <property type="entry name" value="TRANSMEMBRANE PROTEIN 80"/>
    <property type="match status" value="1"/>
</dbReference>
<evidence type="ECO:0000256" key="4">
    <source>
        <dbReference type="ARBA" id="ARBA00022989"/>
    </source>
</evidence>
<proteinExistence type="predicted"/>
<reference evidence="8" key="1">
    <citation type="submission" date="2022-03" db="EMBL/GenBank/DDBJ databases">
        <authorList>
            <person name="Alioto T."/>
            <person name="Alioto T."/>
            <person name="Gomez Garrido J."/>
        </authorList>
    </citation>
    <scope>NUCLEOTIDE SEQUENCE</scope>
</reference>
<evidence type="ECO:0000256" key="7">
    <source>
        <dbReference type="SAM" id="Phobius"/>
    </source>
</evidence>
<sequence length="142" mass="16144">MALSRRGKSSLVLSSVPLQVLLYLNVAYYVFYFLATLLMIIYKSQVLSYPNSNLALDLGLLFIMAILEFLRLYLGTKGNLTEEELPLGFSLFLTAGNIILSIYFIVWETYILRADIIINAILLVLYGLEVILELFTIAAFFR</sequence>
<dbReference type="PANTHER" id="PTHR13531">
    <property type="entry name" value="GEO07735P1-RELATED-RELATED"/>
    <property type="match status" value="1"/>
</dbReference>
<dbReference type="Pfam" id="PF09799">
    <property type="entry name" value="Transmemb_17"/>
    <property type="match status" value="1"/>
</dbReference>
<evidence type="ECO:0000256" key="5">
    <source>
        <dbReference type="ARBA" id="ARBA00023136"/>
    </source>
</evidence>
<evidence type="ECO:0000256" key="2">
    <source>
        <dbReference type="ARBA" id="ARBA00004141"/>
    </source>
</evidence>
<keyword evidence="9" id="KW-1185">Reference proteome</keyword>